<organism evidence="4 5">
    <name type="scientific">Aspergillus novoparasiticus</name>
    <dbReference type="NCBI Taxonomy" id="986946"/>
    <lineage>
        <taxon>Eukaryota</taxon>
        <taxon>Fungi</taxon>
        <taxon>Dikarya</taxon>
        <taxon>Ascomycota</taxon>
        <taxon>Pezizomycotina</taxon>
        <taxon>Eurotiomycetes</taxon>
        <taxon>Eurotiomycetidae</taxon>
        <taxon>Eurotiales</taxon>
        <taxon>Aspergillaceae</taxon>
        <taxon>Aspergillus</taxon>
        <taxon>Aspergillus subgen. Circumdati</taxon>
    </lineage>
</organism>
<evidence type="ECO:0000313" key="5">
    <source>
        <dbReference type="Proteomes" id="UP000326799"/>
    </source>
</evidence>
<evidence type="ECO:0000313" key="4">
    <source>
        <dbReference type="EMBL" id="KAB8217112.1"/>
    </source>
</evidence>
<dbReference type="Gene3D" id="3.30.40.10">
    <property type="entry name" value="Zinc/RING finger domain, C3HC4 (zinc finger)"/>
    <property type="match status" value="1"/>
</dbReference>
<dbReference type="PROSITE" id="PS50089">
    <property type="entry name" value="ZF_RING_2"/>
    <property type="match status" value="1"/>
</dbReference>
<sequence>MNSTETDDKVTKHITEIHLQIRILVAICVLIYIVTALWVLLRSYYFTTLNLDLSAILDPSFSAPTATEEERRLNLLERVAPTKPFITWWRSVQTEQSPLKEYDRVFDCAICLEPVSKTCPIHTLPCRHVFHNQCLETWFLNYHYTCPLCQKPFHVRVESNPDTAV</sequence>
<dbReference type="GO" id="GO:0008270">
    <property type="term" value="F:zinc ion binding"/>
    <property type="evidence" value="ECO:0007669"/>
    <property type="project" value="UniProtKB-KW"/>
</dbReference>
<evidence type="ECO:0000256" key="1">
    <source>
        <dbReference type="PROSITE-ProRule" id="PRU00175"/>
    </source>
</evidence>
<feature type="transmembrane region" description="Helical" evidence="2">
    <location>
        <begin position="21"/>
        <end position="41"/>
    </location>
</feature>
<keyword evidence="1" id="KW-0479">Metal-binding</keyword>
<dbReference type="EMBL" id="ML733468">
    <property type="protein sequence ID" value="KAB8217112.1"/>
    <property type="molecule type" value="Genomic_DNA"/>
</dbReference>
<dbReference type="Proteomes" id="UP000326799">
    <property type="component" value="Unassembled WGS sequence"/>
</dbReference>
<dbReference type="PANTHER" id="PTHR47258">
    <property type="match status" value="1"/>
</dbReference>
<protein>
    <recommendedName>
        <fullName evidence="3">RING-type domain-containing protein</fullName>
    </recommendedName>
</protein>
<proteinExistence type="predicted"/>
<accession>A0A5N6EHM5</accession>
<keyword evidence="1" id="KW-0863">Zinc-finger</keyword>
<dbReference type="SMART" id="SM00184">
    <property type="entry name" value="RING"/>
    <property type="match status" value="1"/>
</dbReference>
<dbReference type="PANTHER" id="PTHR47258:SF1">
    <property type="entry name" value="E3 UBIQUITIN-PROTEIN LIGASE XERICO-RELATED"/>
    <property type="match status" value="1"/>
</dbReference>
<gene>
    <name evidence="4" type="ORF">BDV33DRAFT_177589</name>
</gene>
<keyword evidence="5" id="KW-1185">Reference proteome</keyword>
<dbReference type="CDD" id="cd16448">
    <property type="entry name" value="RING-H2"/>
    <property type="match status" value="1"/>
</dbReference>
<dbReference type="InterPro" id="IPR013083">
    <property type="entry name" value="Znf_RING/FYVE/PHD"/>
</dbReference>
<dbReference type="InterPro" id="IPR001841">
    <property type="entry name" value="Znf_RING"/>
</dbReference>
<keyword evidence="2" id="KW-0812">Transmembrane</keyword>
<evidence type="ECO:0000259" key="3">
    <source>
        <dbReference type="PROSITE" id="PS50089"/>
    </source>
</evidence>
<keyword evidence="1" id="KW-0862">Zinc</keyword>
<reference evidence="4 5" key="1">
    <citation type="submission" date="2019-04" db="EMBL/GenBank/DDBJ databases">
        <title>Fungal friends and foes A comparative genomics study of 23 Aspergillus species from section Flavi.</title>
        <authorList>
            <consortium name="DOE Joint Genome Institute"/>
            <person name="Kjaerbolling I."/>
            <person name="Vesth T.C."/>
            <person name="Frisvad J.C."/>
            <person name="Nybo J.L."/>
            <person name="Theobald S."/>
            <person name="Kildgaard S."/>
            <person name="Petersen T.I."/>
            <person name="Kuo A."/>
            <person name="Sato A."/>
            <person name="Lyhne E.K."/>
            <person name="Kogle M.E."/>
            <person name="Wiebenga A."/>
            <person name="Kun R.S."/>
            <person name="Lubbers R.J."/>
            <person name="Makela M.R."/>
            <person name="Barry K."/>
            <person name="Chovatia M."/>
            <person name="Clum A."/>
            <person name="Daum C."/>
            <person name="Haridas S."/>
            <person name="He G."/>
            <person name="LaButti K."/>
            <person name="Lipzen A."/>
            <person name="Mondo S."/>
            <person name="Pangilinan J."/>
            <person name="Riley R."/>
            <person name="Salamov A."/>
            <person name="Simmons B.A."/>
            <person name="Magnuson J.K."/>
            <person name="Henrissat B."/>
            <person name="Mortensen U.H."/>
            <person name="Larsen T.O."/>
            <person name="De vries R.P."/>
            <person name="Grigoriev I.V."/>
            <person name="Machida M."/>
            <person name="Baker S.E."/>
            <person name="Andersen M.R."/>
        </authorList>
    </citation>
    <scope>NUCLEOTIDE SEQUENCE [LARGE SCALE GENOMIC DNA]</scope>
    <source>
        <strain evidence="4 5">CBS 126849</strain>
    </source>
</reference>
<dbReference type="AlphaFoldDB" id="A0A5N6EHM5"/>
<dbReference type="Pfam" id="PF13639">
    <property type="entry name" value="zf-RING_2"/>
    <property type="match status" value="1"/>
</dbReference>
<keyword evidence="2" id="KW-1133">Transmembrane helix</keyword>
<dbReference type="SUPFAM" id="SSF57850">
    <property type="entry name" value="RING/U-box"/>
    <property type="match status" value="1"/>
</dbReference>
<keyword evidence="2" id="KW-0472">Membrane</keyword>
<name>A0A5N6EHM5_9EURO</name>
<dbReference type="InterPro" id="IPR044249">
    <property type="entry name" value="XERICO-like"/>
</dbReference>
<feature type="domain" description="RING-type" evidence="3">
    <location>
        <begin position="108"/>
        <end position="150"/>
    </location>
</feature>
<evidence type="ECO:0000256" key="2">
    <source>
        <dbReference type="SAM" id="Phobius"/>
    </source>
</evidence>